<dbReference type="Proteomes" id="UP001177023">
    <property type="component" value="Unassembled WGS sequence"/>
</dbReference>
<comment type="similarity">
    <text evidence="2">Belongs to the USE1 family.</text>
</comment>
<comment type="subcellular location">
    <subcellularLocation>
        <location evidence="1">Endoplasmic reticulum membrane</location>
        <topology evidence="1">Single-pass type IV membrane protein</topology>
    </subcellularLocation>
</comment>
<evidence type="ECO:0000256" key="7">
    <source>
        <dbReference type="ARBA" id="ARBA00022892"/>
    </source>
</evidence>
<keyword evidence="6" id="KW-0256">Endoplasmic reticulum</keyword>
<keyword evidence="14" id="KW-1185">Reference proteome</keyword>
<dbReference type="InterPro" id="IPR019150">
    <property type="entry name" value="Vesicle_transport_protein_Use1"/>
</dbReference>
<feature type="non-terminal residue" evidence="13">
    <location>
        <position position="250"/>
    </location>
</feature>
<evidence type="ECO:0000256" key="2">
    <source>
        <dbReference type="ARBA" id="ARBA00007891"/>
    </source>
</evidence>
<evidence type="ECO:0000256" key="1">
    <source>
        <dbReference type="ARBA" id="ARBA00004163"/>
    </source>
</evidence>
<keyword evidence="4" id="KW-0813">Transport</keyword>
<evidence type="ECO:0000256" key="10">
    <source>
        <dbReference type="ARBA" id="ARBA00023136"/>
    </source>
</evidence>
<dbReference type="GO" id="GO:0005484">
    <property type="term" value="F:SNAP receptor activity"/>
    <property type="evidence" value="ECO:0007669"/>
    <property type="project" value="TreeGrafter"/>
</dbReference>
<dbReference type="Pfam" id="PF09753">
    <property type="entry name" value="Use1"/>
    <property type="match status" value="1"/>
</dbReference>
<evidence type="ECO:0000256" key="12">
    <source>
        <dbReference type="SAM" id="Phobius"/>
    </source>
</evidence>
<dbReference type="EMBL" id="CATQJA010002642">
    <property type="protein sequence ID" value="CAJ0576084.1"/>
    <property type="molecule type" value="Genomic_DNA"/>
</dbReference>
<evidence type="ECO:0000256" key="8">
    <source>
        <dbReference type="ARBA" id="ARBA00022927"/>
    </source>
</evidence>
<protein>
    <recommendedName>
        <fullName evidence="3">Vesicle transport protein USE1</fullName>
    </recommendedName>
    <alternativeName>
        <fullName evidence="11">USE1-like protein</fullName>
    </alternativeName>
</protein>
<dbReference type="AlphaFoldDB" id="A0AA36CW88"/>
<keyword evidence="5 12" id="KW-0812">Transmembrane</keyword>
<dbReference type="GO" id="GO:0015031">
    <property type="term" value="P:protein transport"/>
    <property type="evidence" value="ECO:0007669"/>
    <property type="project" value="UniProtKB-KW"/>
</dbReference>
<comment type="caution">
    <text evidence="13">The sequence shown here is derived from an EMBL/GenBank/DDBJ whole genome shotgun (WGS) entry which is preliminary data.</text>
</comment>
<evidence type="ECO:0000256" key="11">
    <source>
        <dbReference type="ARBA" id="ARBA00032711"/>
    </source>
</evidence>
<keyword evidence="8" id="KW-0653">Protein transport</keyword>
<gene>
    <name evidence="13" type="ORF">MSPICULIGERA_LOCUS14383</name>
</gene>
<name>A0AA36CW88_9BILA</name>
<evidence type="ECO:0000313" key="14">
    <source>
        <dbReference type="Proteomes" id="UP001177023"/>
    </source>
</evidence>
<evidence type="ECO:0000313" key="13">
    <source>
        <dbReference type="EMBL" id="CAJ0576084.1"/>
    </source>
</evidence>
<evidence type="ECO:0000256" key="4">
    <source>
        <dbReference type="ARBA" id="ARBA00022448"/>
    </source>
</evidence>
<dbReference type="GO" id="GO:0005789">
    <property type="term" value="C:endoplasmic reticulum membrane"/>
    <property type="evidence" value="ECO:0007669"/>
    <property type="project" value="UniProtKB-SubCell"/>
</dbReference>
<keyword evidence="7" id="KW-0931">ER-Golgi transport</keyword>
<accession>A0AA36CW88</accession>
<feature type="transmembrane region" description="Helical" evidence="12">
    <location>
        <begin position="222"/>
        <end position="244"/>
    </location>
</feature>
<evidence type="ECO:0000256" key="3">
    <source>
        <dbReference type="ARBA" id="ARBA00015843"/>
    </source>
</evidence>
<reference evidence="13" key="1">
    <citation type="submission" date="2023-06" db="EMBL/GenBank/DDBJ databases">
        <authorList>
            <person name="Delattre M."/>
        </authorList>
    </citation>
    <scope>NUCLEOTIDE SEQUENCE</scope>
    <source>
        <strain evidence="13">AF72</strain>
    </source>
</reference>
<dbReference type="PANTHER" id="PTHR13050:SF7">
    <property type="entry name" value="VESICLE TRANSPORT PROTEIN USE1"/>
    <property type="match status" value="1"/>
</dbReference>
<evidence type="ECO:0000256" key="9">
    <source>
        <dbReference type="ARBA" id="ARBA00022989"/>
    </source>
</evidence>
<dbReference type="GO" id="GO:0006890">
    <property type="term" value="P:retrograde vesicle-mediated transport, Golgi to endoplasmic reticulum"/>
    <property type="evidence" value="ECO:0007669"/>
    <property type="project" value="TreeGrafter"/>
</dbReference>
<proteinExistence type="inferred from homology"/>
<evidence type="ECO:0000256" key="6">
    <source>
        <dbReference type="ARBA" id="ARBA00022824"/>
    </source>
</evidence>
<organism evidence="13 14">
    <name type="scientific">Mesorhabditis spiculigera</name>
    <dbReference type="NCBI Taxonomy" id="96644"/>
    <lineage>
        <taxon>Eukaryota</taxon>
        <taxon>Metazoa</taxon>
        <taxon>Ecdysozoa</taxon>
        <taxon>Nematoda</taxon>
        <taxon>Chromadorea</taxon>
        <taxon>Rhabditida</taxon>
        <taxon>Rhabditina</taxon>
        <taxon>Rhabditomorpha</taxon>
        <taxon>Rhabditoidea</taxon>
        <taxon>Rhabditidae</taxon>
        <taxon>Mesorhabditinae</taxon>
        <taxon>Mesorhabditis</taxon>
    </lineage>
</organism>
<sequence length="250" mass="28954">MGMLSTDELSFQRLVERTKRLARDDLKGNVWKVDAATKYLDRLYATMQKDRAIDRDLLQQYGLEVYQLRKLVEAEQQHRTEDKIRILDSLPDFEPKIAPVTETTSKAAEAPLFESSGGIRARNKAVYRKDLRQELLSSSKNAHEHDLTMTEHEDMHQHLANELLDLTRSLKTSMKLAGNVIREDNKRLDQMNHQVGSNKEKLAAESARLEKHAYKWCAFDCMIIVIFIFLFASFICMVIIMKIFPKVAVR</sequence>
<keyword evidence="9 12" id="KW-1133">Transmembrane helix</keyword>
<evidence type="ECO:0000256" key="5">
    <source>
        <dbReference type="ARBA" id="ARBA00022692"/>
    </source>
</evidence>
<dbReference type="PANTHER" id="PTHR13050">
    <property type="entry name" value="USE1-LIKE PROTEIN"/>
    <property type="match status" value="1"/>
</dbReference>
<dbReference type="CDD" id="cd15860">
    <property type="entry name" value="SNARE_USE1"/>
    <property type="match status" value="1"/>
</dbReference>
<dbReference type="GO" id="GO:0031201">
    <property type="term" value="C:SNARE complex"/>
    <property type="evidence" value="ECO:0007669"/>
    <property type="project" value="TreeGrafter"/>
</dbReference>
<keyword evidence="10 12" id="KW-0472">Membrane</keyword>